<evidence type="ECO:0000256" key="1">
    <source>
        <dbReference type="SAM" id="MobiDB-lite"/>
    </source>
</evidence>
<dbReference type="AlphaFoldDB" id="A0A395HA38"/>
<reference evidence="3 4" key="1">
    <citation type="submission" date="2018-02" db="EMBL/GenBank/DDBJ databases">
        <title>The genomes of Aspergillus section Nigri reveals drivers in fungal speciation.</title>
        <authorList>
            <consortium name="DOE Joint Genome Institute"/>
            <person name="Vesth T.C."/>
            <person name="Nybo J."/>
            <person name="Theobald S."/>
            <person name="Brandl J."/>
            <person name="Frisvad J.C."/>
            <person name="Nielsen K.F."/>
            <person name="Lyhne E.K."/>
            <person name="Kogle M.E."/>
            <person name="Kuo A."/>
            <person name="Riley R."/>
            <person name="Clum A."/>
            <person name="Nolan M."/>
            <person name="Lipzen A."/>
            <person name="Salamov A."/>
            <person name="Henrissat B."/>
            <person name="Wiebenga A."/>
            <person name="De vries R.P."/>
            <person name="Grigoriev I.V."/>
            <person name="Mortensen U.H."/>
            <person name="Andersen M.R."/>
            <person name="Baker S.E."/>
        </authorList>
    </citation>
    <scope>NUCLEOTIDE SEQUENCE [LARGE SCALE GENOMIC DNA]</scope>
    <source>
        <strain evidence="3 4">CBS 121593</strain>
    </source>
</reference>
<evidence type="ECO:0000256" key="2">
    <source>
        <dbReference type="SAM" id="Phobius"/>
    </source>
</evidence>
<keyword evidence="4" id="KW-1185">Reference proteome</keyword>
<dbReference type="GeneID" id="37223743"/>
<name>A0A395HA38_9EURO</name>
<evidence type="ECO:0000313" key="3">
    <source>
        <dbReference type="EMBL" id="RAL03768.1"/>
    </source>
</evidence>
<organism evidence="3 4">
    <name type="scientific">Aspergillus ibericus CBS 121593</name>
    <dbReference type="NCBI Taxonomy" id="1448316"/>
    <lineage>
        <taxon>Eukaryota</taxon>
        <taxon>Fungi</taxon>
        <taxon>Dikarya</taxon>
        <taxon>Ascomycota</taxon>
        <taxon>Pezizomycotina</taxon>
        <taxon>Eurotiomycetes</taxon>
        <taxon>Eurotiomycetidae</taxon>
        <taxon>Eurotiales</taxon>
        <taxon>Aspergillaceae</taxon>
        <taxon>Aspergillus</taxon>
        <taxon>Aspergillus subgen. Circumdati</taxon>
    </lineage>
</organism>
<gene>
    <name evidence="3" type="ORF">BO80DRAFT_422693</name>
</gene>
<dbReference type="RefSeq" id="XP_025578095.1">
    <property type="nucleotide sequence ID" value="XM_025718878.1"/>
</dbReference>
<proteinExistence type="predicted"/>
<keyword evidence="2" id="KW-0472">Membrane</keyword>
<evidence type="ECO:0000313" key="4">
    <source>
        <dbReference type="Proteomes" id="UP000249402"/>
    </source>
</evidence>
<accession>A0A395HA38</accession>
<feature type="region of interest" description="Disordered" evidence="1">
    <location>
        <begin position="1"/>
        <end position="31"/>
    </location>
</feature>
<dbReference type="EMBL" id="KZ824426">
    <property type="protein sequence ID" value="RAL03768.1"/>
    <property type="molecule type" value="Genomic_DNA"/>
</dbReference>
<feature type="transmembrane region" description="Helical" evidence="2">
    <location>
        <begin position="102"/>
        <end position="124"/>
    </location>
</feature>
<dbReference type="Proteomes" id="UP000249402">
    <property type="component" value="Unassembled WGS sequence"/>
</dbReference>
<keyword evidence="2" id="KW-1133">Transmembrane helix</keyword>
<protein>
    <submittedName>
        <fullName evidence="3">Uncharacterized protein</fullName>
    </submittedName>
</protein>
<sequence>MLVSSPGYASERSASSAAIATPERSGSVDREDNWVVRSCPETWRPGKSRAPPPRAAYLHGSPPSFSCIGSASIRRTDSFGPVAPPEQAVGSGYWSLLLVPTLLGGAFALWVSVNLLMILFYFIFVSFPC</sequence>
<feature type="compositionally biased region" description="Low complexity" evidence="1">
    <location>
        <begin position="9"/>
        <end position="20"/>
    </location>
</feature>
<keyword evidence="2" id="KW-0812">Transmembrane</keyword>
<dbReference type="VEuPathDB" id="FungiDB:BO80DRAFT_422693"/>